<dbReference type="PANTHER" id="PTHR21716">
    <property type="entry name" value="TRANSMEMBRANE PROTEIN"/>
    <property type="match status" value="1"/>
</dbReference>
<dbReference type="GO" id="GO:0016020">
    <property type="term" value="C:membrane"/>
    <property type="evidence" value="ECO:0007669"/>
    <property type="project" value="UniProtKB-SubCell"/>
</dbReference>
<evidence type="ECO:0000313" key="8">
    <source>
        <dbReference type="EMBL" id="UXH31489.1"/>
    </source>
</evidence>
<dbReference type="Proteomes" id="UP001065373">
    <property type="component" value="Chromosome"/>
</dbReference>
<evidence type="ECO:0000256" key="2">
    <source>
        <dbReference type="ARBA" id="ARBA00009773"/>
    </source>
</evidence>
<dbReference type="RefSeq" id="WP_074359474.1">
    <property type="nucleotide sequence ID" value="NZ_CP104550.1"/>
</dbReference>
<keyword evidence="5 6" id="KW-0472">Membrane</keyword>
<sequence>MIEKIRGTVTSASFLVLVLILLSAVIIYPIWTMLFLGAVFAYIVRPVALRINRRIPYLSVSIILAMMVVMMPLIGIIVFTVDSIINSAPALASLAGNIDVTGILSGVPREFQPSAGSTLGALKGFLTDILRGSVNYAVDIIQSLPMIALQLFIFFSSTFYFARDGERLTGYLRSVLPEKSRPFMKRMAAETERVLMSIFYGHFLTALLIGLMAAAGFYILGYPYAILLGIITGLFQLIPVIGPWAAYTPLAAYDIITGNILRAVLVLIFGFFLSTVDIYLRPKLSGKYADIHPMIFLVGFLGGPLVWGVAGFIVGPLVLGLAYAALEAYRTDSGKE</sequence>
<dbReference type="GeneID" id="75107202"/>
<evidence type="ECO:0000256" key="3">
    <source>
        <dbReference type="ARBA" id="ARBA00022692"/>
    </source>
</evidence>
<accession>A0A9E7UGE3</accession>
<keyword evidence="3 6" id="KW-0812">Transmembrane</keyword>
<dbReference type="EMBL" id="JAXUHJ010000003">
    <property type="protein sequence ID" value="MEJ8542124.1"/>
    <property type="molecule type" value="Genomic_DNA"/>
</dbReference>
<organism evidence="8">
    <name type="scientific">Methanothermobacter wolfeii</name>
    <name type="common">Methanobacterium wolfei</name>
    <dbReference type="NCBI Taxonomy" id="145261"/>
    <lineage>
        <taxon>Archaea</taxon>
        <taxon>Methanobacteriati</taxon>
        <taxon>Methanobacteriota</taxon>
        <taxon>Methanomada group</taxon>
        <taxon>Methanobacteria</taxon>
        <taxon>Methanobacteriales</taxon>
        <taxon>Methanobacteriaceae</taxon>
        <taxon>Methanothermobacter</taxon>
    </lineage>
</organism>
<dbReference type="AlphaFoldDB" id="A0A9E7UGE3"/>
<gene>
    <name evidence="8" type="ORF">N5910_08080</name>
    <name evidence="7" type="ORF">U2150_01270</name>
</gene>
<evidence type="ECO:0000313" key="9">
    <source>
        <dbReference type="Proteomes" id="UP001369247"/>
    </source>
</evidence>
<feature type="transmembrane region" description="Helical" evidence="6">
    <location>
        <begin position="12"/>
        <end position="43"/>
    </location>
</feature>
<comment type="similarity">
    <text evidence="2">Belongs to the autoinducer-2 exporter (AI-2E) (TC 2.A.86) family.</text>
</comment>
<proteinExistence type="inferred from homology"/>
<feature type="transmembrane region" description="Helical" evidence="6">
    <location>
        <begin position="300"/>
        <end position="326"/>
    </location>
</feature>
<feature type="transmembrane region" description="Helical" evidence="6">
    <location>
        <begin position="140"/>
        <end position="162"/>
    </location>
</feature>
<name>A0A9E7UGE3_METWO</name>
<reference evidence="7 9" key="2">
    <citation type="submission" date="2023-12" db="EMBL/GenBank/DDBJ databases">
        <title>Phenotypic and Genomic Characterization of Methanothermobacter wolfeii Strain BSEL, a CO2-Capturing Archaeon with Minimal Nutrient Requirements.</title>
        <authorList>
            <person name="Ale Enriquez F."/>
            <person name="Ahring B.K."/>
        </authorList>
    </citation>
    <scope>NUCLEOTIDE SEQUENCE [LARGE SCALE GENOMIC DNA]</scope>
    <source>
        <strain evidence="7 9">BSEL-1</strain>
    </source>
</reference>
<reference evidence="8" key="1">
    <citation type="submission" date="2022-09" db="EMBL/GenBank/DDBJ databases">
        <title>Characterization of three MwoI isoschizomers from sequenced genome and metagenomes.</title>
        <authorList>
            <person name="Fomenkov A."/>
            <person name="Xu S.Y."/>
            <person name="Roberts R.J."/>
        </authorList>
    </citation>
    <scope>NUCLEOTIDE SEQUENCE</scope>
    <source>
        <strain evidence="8">DSM 2970</strain>
    </source>
</reference>
<keyword evidence="4 6" id="KW-1133">Transmembrane helix</keyword>
<feature type="transmembrane region" description="Helical" evidence="6">
    <location>
        <begin position="55"/>
        <end position="81"/>
    </location>
</feature>
<dbReference type="EMBL" id="CP104550">
    <property type="protein sequence ID" value="UXH31489.1"/>
    <property type="molecule type" value="Genomic_DNA"/>
</dbReference>
<evidence type="ECO:0000256" key="4">
    <source>
        <dbReference type="ARBA" id="ARBA00022989"/>
    </source>
</evidence>
<evidence type="ECO:0000256" key="6">
    <source>
        <dbReference type="SAM" id="Phobius"/>
    </source>
</evidence>
<dbReference type="Proteomes" id="UP001369247">
    <property type="component" value="Unassembled WGS sequence"/>
</dbReference>
<comment type="subcellular location">
    <subcellularLocation>
        <location evidence="1">Membrane</location>
        <topology evidence="1">Multi-pass membrane protein</topology>
    </subcellularLocation>
</comment>
<feature type="transmembrane region" description="Helical" evidence="6">
    <location>
        <begin position="194"/>
        <end position="220"/>
    </location>
</feature>
<evidence type="ECO:0000256" key="1">
    <source>
        <dbReference type="ARBA" id="ARBA00004141"/>
    </source>
</evidence>
<keyword evidence="9" id="KW-1185">Reference proteome</keyword>
<evidence type="ECO:0000313" key="7">
    <source>
        <dbReference type="EMBL" id="MEJ8542124.1"/>
    </source>
</evidence>
<protein>
    <submittedName>
        <fullName evidence="8">AI-2E family transporter</fullName>
    </submittedName>
</protein>
<dbReference type="Pfam" id="PF01594">
    <property type="entry name" value="AI-2E_transport"/>
    <property type="match status" value="1"/>
</dbReference>
<dbReference type="InterPro" id="IPR002549">
    <property type="entry name" value="AI-2E-like"/>
</dbReference>
<dbReference type="PANTHER" id="PTHR21716:SF4">
    <property type="entry name" value="TRANSMEMBRANE PROTEIN 245"/>
    <property type="match status" value="1"/>
</dbReference>
<evidence type="ECO:0000256" key="5">
    <source>
        <dbReference type="ARBA" id="ARBA00023136"/>
    </source>
</evidence>
<feature type="transmembrane region" description="Helical" evidence="6">
    <location>
        <begin position="259"/>
        <end position="280"/>
    </location>
</feature>
<feature type="transmembrane region" description="Helical" evidence="6">
    <location>
        <begin position="226"/>
        <end position="247"/>
    </location>
</feature>